<dbReference type="RefSeq" id="WP_155435169.1">
    <property type="nucleotide sequence ID" value="NZ_JBHLXK010000005.1"/>
</dbReference>
<keyword evidence="6" id="KW-1185">Reference proteome</keyword>
<proteinExistence type="predicted"/>
<dbReference type="SUPFAM" id="SSF53649">
    <property type="entry name" value="Alkaline phosphatase-like"/>
    <property type="match status" value="1"/>
</dbReference>
<reference evidence="5 6" key="1">
    <citation type="submission" date="2019-11" db="EMBL/GenBank/DDBJ databases">
        <title>Type strains purchased from KCTC, JCM and DSMZ.</title>
        <authorList>
            <person name="Lu H."/>
        </authorList>
    </citation>
    <scope>NUCLEOTIDE SEQUENCE [LARGE SCALE GENOMIC DNA]</scope>
    <source>
        <strain evidence="5 6">DSM 103461</strain>
    </source>
</reference>
<dbReference type="InterPro" id="IPR002591">
    <property type="entry name" value="Phosphodiest/P_Trfase"/>
</dbReference>
<dbReference type="PANTHER" id="PTHR10151">
    <property type="entry name" value="ECTONUCLEOTIDE PYROPHOSPHATASE/PHOSPHODIESTERASE"/>
    <property type="match status" value="1"/>
</dbReference>
<evidence type="ECO:0000313" key="6">
    <source>
        <dbReference type="Proteomes" id="UP000735592"/>
    </source>
</evidence>
<keyword evidence="1" id="KW-0597">Phosphoprotein</keyword>
<evidence type="ECO:0000313" key="5">
    <source>
        <dbReference type="EMBL" id="MTW33819.1"/>
    </source>
</evidence>
<organism evidence="5 6">
    <name type="scientific">Pseudoduganella danionis</name>
    <dbReference type="NCBI Taxonomy" id="1890295"/>
    <lineage>
        <taxon>Bacteria</taxon>
        <taxon>Pseudomonadati</taxon>
        <taxon>Pseudomonadota</taxon>
        <taxon>Betaproteobacteria</taxon>
        <taxon>Burkholderiales</taxon>
        <taxon>Oxalobacteraceae</taxon>
        <taxon>Telluria group</taxon>
        <taxon>Pseudoduganella</taxon>
    </lineage>
</organism>
<dbReference type="InterPro" id="IPR026263">
    <property type="entry name" value="Alkaline_phosphatase_prok"/>
</dbReference>
<dbReference type="EMBL" id="WNKW01000003">
    <property type="protein sequence ID" value="MTW33819.1"/>
    <property type="molecule type" value="Genomic_DNA"/>
</dbReference>
<evidence type="ECO:0000256" key="1">
    <source>
        <dbReference type="ARBA" id="ARBA00022553"/>
    </source>
</evidence>
<dbReference type="Proteomes" id="UP000735592">
    <property type="component" value="Unassembled WGS sequence"/>
</dbReference>
<keyword evidence="3 4" id="KW-0732">Signal</keyword>
<keyword evidence="2" id="KW-0479">Metal-binding</keyword>
<evidence type="ECO:0000256" key="2">
    <source>
        <dbReference type="ARBA" id="ARBA00022723"/>
    </source>
</evidence>
<dbReference type="PIRSF" id="PIRSF031924">
    <property type="entry name" value="Pi-irrepressible_AP"/>
    <property type="match status" value="1"/>
</dbReference>
<sequence length="559" mass="61156">MIKQLSLPALVVASALLAQPLAIHAAPATTAHPAQPKLVVVLVVDGLPNEQVLRYREQFGQGGLRRMLDQGASFNNAHQAHGITVTAIGHSAVLTGAYPYVHGIIGNNWIDPQTGKSVYCTEDTNYHYLNEETKPSDGTAPTRLKVDTLGDQLRYATGGQSKVVAVSGKDRGAILLAGKTGTAYMYMDKTGNFASSSYYMQQHPAWVQQYQAGKPQDRYYGKTWAPLLPAAAYAGDAPEELNQVKAGTHNRLPFSYYSESGNIDADYYNLLKTGPYLDQLTLDFARAAVEGENLGRNPAGVPDLLGVSLSAHDYVNHAFGPESKLSHDHLQRVDRMLAEFFNYLDKRVGMDNVLVVLTADHGFPNTPEFSRTQHIEAERIDGGAMMKALDQHLSAKFGGAKLLSAWSLPNIHLDYQQIEKSGLKREEVETAAARFLLAQKGIVEAYTRTQLESGAANTTRMATLMRRAWNREASGDLMVVAKPYWYFGTGSSGTSHGSPYAYDTNVPLLIMGKRWIKAGAYGQYAEVMDIAPTLAHLLRVRPPAGSEGRVLTEILQSQQ</sequence>
<gene>
    <name evidence="5" type="ORF">GM655_13455</name>
</gene>
<accession>A0ABW9SSY1</accession>
<evidence type="ECO:0000256" key="4">
    <source>
        <dbReference type="SAM" id="SignalP"/>
    </source>
</evidence>
<name>A0ABW9SSY1_9BURK</name>
<dbReference type="PANTHER" id="PTHR10151:SF120">
    <property type="entry name" value="BIS(5'-ADENOSYL)-TRIPHOSPHATASE"/>
    <property type="match status" value="1"/>
</dbReference>
<evidence type="ECO:0000256" key="3">
    <source>
        <dbReference type="ARBA" id="ARBA00022729"/>
    </source>
</evidence>
<protein>
    <submittedName>
        <fullName evidence="5">Sulfatase-like hydrolase/transferase</fullName>
    </submittedName>
</protein>
<dbReference type="Gene3D" id="3.40.720.10">
    <property type="entry name" value="Alkaline Phosphatase, subunit A"/>
    <property type="match status" value="1"/>
</dbReference>
<dbReference type="Gene3D" id="3.30.1360.150">
    <property type="match status" value="1"/>
</dbReference>
<dbReference type="InterPro" id="IPR017850">
    <property type="entry name" value="Alkaline_phosphatase_core_sf"/>
</dbReference>
<feature type="signal peptide" evidence="4">
    <location>
        <begin position="1"/>
        <end position="25"/>
    </location>
</feature>
<comment type="caution">
    <text evidence="5">The sequence shown here is derived from an EMBL/GenBank/DDBJ whole genome shotgun (WGS) entry which is preliminary data.</text>
</comment>
<dbReference type="CDD" id="cd16016">
    <property type="entry name" value="AP-SPAP"/>
    <property type="match status" value="1"/>
</dbReference>
<feature type="chain" id="PRO_5045735131" evidence="4">
    <location>
        <begin position="26"/>
        <end position="559"/>
    </location>
</feature>
<dbReference type="Pfam" id="PF01663">
    <property type="entry name" value="Phosphodiest"/>
    <property type="match status" value="1"/>
</dbReference>